<evidence type="ECO:0000256" key="3">
    <source>
        <dbReference type="ARBA" id="ARBA00006456"/>
    </source>
</evidence>
<evidence type="ECO:0000256" key="8">
    <source>
        <dbReference type="ARBA" id="ARBA00023288"/>
    </source>
</evidence>
<feature type="compositionally biased region" description="Basic and acidic residues" evidence="9">
    <location>
        <begin position="101"/>
        <end position="114"/>
    </location>
</feature>
<evidence type="ECO:0000256" key="4">
    <source>
        <dbReference type="ARBA" id="ARBA00022490"/>
    </source>
</evidence>
<evidence type="ECO:0000313" key="11">
    <source>
        <dbReference type="Proteomes" id="UP000694569"/>
    </source>
</evidence>
<organism evidence="10 11">
    <name type="scientific">Leptobrachium leishanense</name>
    <name type="common">Leishan spiny toad</name>
    <dbReference type="NCBI Taxonomy" id="445787"/>
    <lineage>
        <taxon>Eukaryota</taxon>
        <taxon>Metazoa</taxon>
        <taxon>Chordata</taxon>
        <taxon>Craniata</taxon>
        <taxon>Vertebrata</taxon>
        <taxon>Euteleostomi</taxon>
        <taxon>Amphibia</taxon>
        <taxon>Batrachia</taxon>
        <taxon>Anura</taxon>
        <taxon>Pelobatoidea</taxon>
        <taxon>Megophryidae</taxon>
        <taxon>Leptobrachium</taxon>
    </lineage>
</organism>
<reference evidence="10" key="1">
    <citation type="submission" date="2025-08" db="UniProtKB">
        <authorList>
            <consortium name="Ensembl"/>
        </authorList>
    </citation>
    <scope>IDENTIFICATION</scope>
</reference>
<dbReference type="GO" id="GO:0005856">
    <property type="term" value="C:cytoskeleton"/>
    <property type="evidence" value="ECO:0007669"/>
    <property type="project" value="UniProtKB-SubCell"/>
</dbReference>
<dbReference type="GO" id="GO:0016020">
    <property type="term" value="C:membrane"/>
    <property type="evidence" value="ECO:0007669"/>
    <property type="project" value="UniProtKB-SubCell"/>
</dbReference>
<feature type="compositionally biased region" description="Low complexity" evidence="9">
    <location>
        <begin position="138"/>
        <end position="152"/>
    </location>
</feature>
<evidence type="ECO:0000256" key="1">
    <source>
        <dbReference type="ARBA" id="ARBA00004245"/>
    </source>
</evidence>
<feature type="compositionally biased region" description="Basic and acidic residues" evidence="9">
    <location>
        <begin position="15"/>
        <end position="29"/>
    </location>
</feature>
<keyword evidence="5" id="KW-0519">Myristate</keyword>
<keyword evidence="8" id="KW-0449">Lipoprotein</keyword>
<accession>A0A8C5LY88</accession>
<keyword evidence="6" id="KW-0472">Membrane</keyword>
<sequence>MGSLESKNRGANTERISKDAVAEQQENGHVKANGDAPAKENGDPAPSNGSAESAPEDVISPEAAPSANGDPKPEDPSGKATKKKRFSFKKQFKLPFRSKTKKEAAESPSAKEEESSPPEAQAEPVVVEAEATEKPTPEAEVPPSDATDAQPEPATPEETPKPAESAPTTEPTTEPQKE</sequence>
<dbReference type="PRINTS" id="PR00963">
    <property type="entry name" value="MARCKS"/>
</dbReference>
<keyword evidence="11" id="KW-1185">Reference proteome</keyword>
<feature type="compositionally biased region" description="Basic residues" evidence="9">
    <location>
        <begin position="80"/>
        <end position="100"/>
    </location>
</feature>
<evidence type="ECO:0000256" key="7">
    <source>
        <dbReference type="ARBA" id="ARBA00023212"/>
    </source>
</evidence>
<evidence type="ECO:0000256" key="2">
    <source>
        <dbReference type="ARBA" id="ARBA00004635"/>
    </source>
</evidence>
<dbReference type="Proteomes" id="UP000694569">
    <property type="component" value="Unplaced"/>
</dbReference>
<evidence type="ECO:0000256" key="5">
    <source>
        <dbReference type="ARBA" id="ARBA00022707"/>
    </source>
</evidence>
<reference evidence="10" key="2">
    <citation type="submission" date="2025-09" db="UniProtKB">
        <authorList>
            <consortium name="Ensembl"/>
        </authorList>
    </citation>
    <scope>IDENTIFICATION</scope>
</reference>
<dbReference type="AlphaFoldDB" id="A0A8C5LY88"/>
<feature type="compositionally biased region" description="Low complexity" evidence="9">
    <location>
        <begin position="117"/>
        <end position="129"/>
    </location>
</feature>
<evidence type="ECO:0000256" key="9">
    <source>
        <dbReference type="SAM" id="MobiDB-lite"/>
    </source>
</evidence>
<keyword evidence="4" id="KW-0963">Cytoplasm</keyword>
<dbReference type="Ensembl" id="ENSLLET00000005211.1">
    <property type="protein sequence ID" value="ENSLLEP00000004994.1"/>
    <property type="gene ID" value="ENSLLEG00000003183.1"/>
</dbReference>
<feature type="compositionally biased region" description="Low complexity" evidence="9">
    <location>
        <begin position="162"/>
        <end position="178"/>
    </location>
</feature>
<comment type="subcellular location">
    <subcellularLocation>
        <location evidence="1">Cytoplasm</location>
        <location evidence="1">Cytoskeleton</location>
    </subcellularLocation>
    <subcellularLocation>
        <location evidence="2">Membrane</location>
        <topology evidence="2">Lipid-anchor</topology>
    </subcellularLocation>
</comment>
<comment type="similarity">
    <text evidence="3">Belongs to the MARCKS family.</text>
</comment>
<keyword evidence="7" id="KW-0206">Cytoskeleton</keyword>
<evidence type="ECO:0000256" key="6">
    <source>
        <dbReference type="ARBA" id="ARBA00023136"/>
    </source>
</evidence>
<proteinExistence type="inferred from homology"/>
<protein>
    <submittedName>
        <fullName evidence="10">Uncharacterized protein</fullName>
    </submittedName>
</protein>
<dbReference type="GO" id="GO:0005516">
    <property type="term" value="F:calmodulin binding"/>
    <property type="evidence" value="ECO:0007669"/>
    <property type="project" value="InterPro"/>
</dbReference>
<dbReference type="InterPro" id="IPR002101">
    <property type="entry name" value="MARCKS"/>
</dbReference>
<evidence type="ECO:0000313" key="10">
    <source>
        <dbReference type="Ensembl" id="ENSLLEP00000004994.1"/>
    </source>
</evidence>
<name>A0A8C5LY88_9ANUR</name>
<dbReference type="GeneTree" id="ENSGT01010000229578"/>
<feature type="region of interest" description="Disordered" evidence="9">
    <location>
        <begin position="1"/>
        <end position="178"/>
    </location>
</feature>